<evidence type="ECO:0000313" key="4">
    <source>
        <dbReference type="Proteomes" id="UP001500748"/>
    </source>
</evidence>
<dbReference type="Pfam" id="PF20720">
    <property type="entry name" value="nSTAND3"/>
    <property type="match status" value="1"/>
</dbReference>
<reference evidence="4" key="1">
    <citation type="journal article" date="2019" name="Int. J. Syst. Evol. Microbiol.">
        <title>The Global Catalogue of Microorganisms (GCM) 10K type strain sequencing project: providing services to taxonomists for standard genome sequencing and annotation.</title>
        <authorList>
            <consortium name="The Broad Institute Genomics Platform"/>
            <consortium name="The Broad Institute Genome Sequencing Center for Infectious Disease"/>
            <person name="Wu L."/>
            <person name="Ma J."/>
        </authorList>
    </citation>
    <scope>NUCLEOTIDE SEQUENCE [LARGE SCALE GENOMIC DNA]</scope>
    <source>
        <strain evidence="4">JCM 17337</strain>
    </source>
</reference>
<accession>A0ABP7GSP2</accession>
<comment type="caution">
    <text evidence="3">The sequence shown here is derived from an EMBL/GenBank/DDBJ whole genome shotgun (WGS) entry which is preliminary data.</text>
</comment>
<evidence type="ECO:0008006" key="5">
    <source>
        <dbReference type="Google" id="ProtNLM"/>
    </source>
</evidence>
<name>A0ABP7GSP2_9FLAO</name>
<evidence type="ECO:0000259" key="2">
    <source>
        <dbReference type="Pfam" id="PF20720"/>
    </source>
</evidence>
<feature type="domain" description="Restriction endonuclease type IV Mrr" evidence="1">
    <location>
        <begin position="9"/>
        <end position="103"/>
    </location>
</feature>
<proteinExistence type="predicted"/>
<dbReference type="Gene3D" id="3.40.1350.10">
    <property type="match status" value="1"/>
</dbReference>
<dbReference type="InterPro" id="IPR011856">
    <property type="entry name" value="tRNA_endonuc-like_dom_sf"/>
</dbReference>
<organism evidence="3 4">
    <name type="scientific">Flavobacterium ginsengiterrae</name>
    <dbReference type="NCBI Taxonomy" id="871695"/>
    <lineage>
        <taxon>Bacteria</taxon>
        <taxon>Pseudomonadati</taxon>
        <taxon>Bacteroidota</taxon>
        <taxon>Flavobacteriia</taxon>
        <taxon>Flavobacteriales</taxon>
        <taxon>Flavobacteriaceae</taxon>
        <taxon>Flavobacterium</taxon>
    </lineage>
</organism>
<dbReference type="InterPro" id="IPR027417">
    <property type="entry name" value="P-loop_NTPase"/>
</dbReference>
<dbReference type="SUPFAM" id="SSF52980">
    <property type="entry name" value="Restriction endonuclease-like"/>
    <property type="match status" value="1"/>
</dbReference>
<evidence type="ECO:0000259" key="1">
    <source>
        <dbReference type="Pfam" id="PF04471"/>
    </source>
</evidence>
<dbReference type="InterPro" id="IPR049050">
    <property type="entry name" value="nSTAND3"/>
</dbReference>
<protein>
    <recommendedName>
        <fullName evidence="5">Restriction endonuclease</fullName>
    </recommendedName>
</protein>
<evidence type="ECO:0000313" key="3">
    <source>
        <dbReference type="EMBL" id="GAA3773111.1"/>
    </source>
</evidence>
<sequence>MADYDLTVFSPDEFEEFSRDLLQEKFQIFIESFKTGKDGGIDLRFGGDKSKKVIVQAKRYKNFSSLMTNLKKEVSKVHKLNPSRYIISTTAGLSPANKEAVKNLFAPYILSSEDILGSDDLLNLLSLSRKVEEKYFKLWITSTTILNKVLHSKIYNQSRFELDEIKRQARIYVQNPSFFKAGKILDQHRYIIISGIPGIGKTTLSRMLTLSLLSKGYEEFIYLSDNIDDGYTYFKEDRKQIFLFDDFLGRNFFDAVTLQKNDDKIVKFINTVKNSPDKVLILATREYILNQAKEVYEAFKIHDIEIAKCTLDLSSYTKVSKAKILYNHLFHGEIPNAHLENLLQGKSYQKLINHQNYSPRIIETFIAQKIWNSCAAEDFYKSLKGLFDFPDSVWLHSFENSLDRFSQYVLLVLATLGTPVLLSDLEKAVKEFFKNNGQKLLTYYDPIRFLKSIRELENTFIRTDRDDKGVIAVEYQNPSIYDFLINYLTDKDFIIEDLIGSFKFTDQFHTIFSGTAFAGRITLKEDLVEALADRLEHLESSLATCKMHKYTTRDEFTFTRRKAASYMFLNYLYSNFSANQKIENFVYRQFGNRIVYEIESDSLDYVELMEQLDLNRFTFDHEKVIDAFFCYSENLDDIEVFTRFQEILPEAYNEFVVDGHFIGIAQEAIYSGLEHIGPEEIYEFRNRLDNIMATFPYLDTERHYEELTRRESEYEDYIDHQIEMAQEDRYFNRHDDSRSEDNIISDIFGSLKDS</sequence>
<dbReference type="EMBL" id="BAABDU010000004">
    <property type="protein sequence ID" value="GAA3773111.1"/>
    <property type="molecule type" value="Genomic_DNA"/>
</dbReference>
<dbReference type="InterPro" id="IPR011335">
    <property type="entry name" value="Restrct_endonuc-II-like"/>
</dbReference>
<keyword evidence="4" id="KW-1185">Reference proteome</keyword>
<dbReference type="SUPFAM" id="SSF52540">
    <property type="entry name" value="P-loop containing nucleoside triphosphate hydrolases"/>
    <property type="match status" value="1"/>
</dbReference>
<dbReference type="Proteomes" id="UP001500748">
    <property type="component" value="Unassembled WGS sequence"/>
</dbReference>
<gene>
    <name evidence="3" type="ORF">GCM10022423_29440</name>
</gene>
<dbReference type="RefSeq" id="WP_345145393.1">
    <property type="nucleotide sequence ID" value="NZ_BAABDU010000004.1"/>
</dbReference>
<feature type="domain" description="Novel STAND NTPase 3" evidence="2">
    <location>
        <begin position="172"/>
        <end position="330"/>
    </location>
</feature>
<dbReference type="Gene3D" id="3.40.50.300">
    <property type="entry name" value="P-loop containing nucleotide triphosphate hydrolases"/>
    <property type="match status" value="1"/>
</dbReference>
<dbReference type="InterPro" id="IPR007560">
    <property type="entry name" value="Restrct_endonuc_IV_Mrr"/>
</dbReference>
<dbReference type="Pfam" id="PF04471">
    <property type="entry name" value="Mrr_cat"/>
    <property type="match status" value="1"/>
</dbReference>